<dbReference type="InterPro" id="IPR029052">
    <property type="entry name" value="Metallo-depent_PP-like"/>
</dbReference>
<dbReference type="SUPFAM" id="SSF56300">
    <property type="entry name" value="Metallo-dependent phosphatases"/>
    <property type="match status" value="1"/>
</dbReference>
<dbReference type="PANTHER" id="PTHR33987:SF1">
    <property type="entry name" value="CALCINEURIN-LIKE METALLO-PHOSPHOESTERASE SUPERFAMILY PROTEIN"/>
    <property type="match status" value="1"/>
</dbReference>
<dbReference type="InParanoid" id="A0A1M6E0L1"/>
<dbReference type="RefSeq" id="WP_143158265.1">
    <property type="nucleotide sequence ID" value="NZ_FQYR01000002.1"/>
</dbReference>
<dbReference type="Pfam" id="PF09423">
    <property type="entry name" value="PhoD"/>
    <property type="match status" value="1"/>
</dbReference>
<dbReference type="PANTHER" id="PTHR33987">
    <property type="entry name" value="CALCINEURIN-LIKE METALLO-PHOSPHOESTERASE SUPERFAMILY PROTEIN"/>
    <property type="match status" value="1"/>
</dbReference>
<dbReference type="PROSITE" id="PS51318">
    <property type="entry name" value="TAT"/>
    <property type="match status" value="1"/>
</dbReference>
<dbReference type="EMBL" id="FQYR01000002">
    <property type="protein sequence ID" value="SHI78925.1"/>
    <property type="molecule type" value="Genomic_DNA"/>
</dbReference>
<dbReference type="AlphaFoldDB" id="A0A1M6E0L1"/>
<dbReference type="InterPro" id="IPR006311">
    <property type="entry name" value="TAT_signal"/>
</dbReference>
<gene>
    <name evidence="2" type="ORF">SAMN02745181_0892</name>
</gene>
<protein>
    <submittedName>
        <fullName evidence="2">Alkaline phosphatase D</fullName>
    </submittedName>
</protein>
<evidence type="ECO:0000313" key="2">
    <source>
        <dbReference type="EMBL" id="SHI78925.1"/>
    </source>
</evidence>
<keyword evidence="3" id="KW-1185">Reference proteome</keyword>
<dbReference type="InterPro" id="IPR018946">
    <property type="entry name" value="PhoD-like_MPP"/>
</dbReference>
<proteinExistence type="predicted"/>
<sequence>MKTDNIAPITSRRSFLQKTALGAFSLPVLSSLAQAEELMKGKVVGPVLGHIDASTICCFVRAPKEGTIGLELKNSSGKTIQQLTAKAVQDNDLCVQFTVTGLEANTEYHGKFLHEQGQPLFEGANFIVQTAASPEDNKPVILGMGSCISNDKFNDIWKQAKAQKIEGFCLLGDSPYIDSNKLEKNRQRRRDFWTTLPALKSLAREIPFWNTWDDHDFGKNDSDGLMPKKENIRKAFIEYNALANYGENNAGIYTSFRRGPLEVWLIDDRWFSQTEPSWADPKQKTCIGKKQWEWLQQSLKASDAPFKLLCTGMVWYPKGNKEKDHWETYSAEREAIFQFIKKEKIAGVVLISGDIHVSRHHDYGKDRLGYPLHECVVSPMHSSVIKSLDVPHPAKVWSKPAPNVFMTVKADQKQAEFTWINMAGKKLYQFSLSAGELTQA</sequence>
<dbReference type="STRING" id="1123071.SAMN02745181_0892"/>
<dbReference type="CDD" id="cd07389">
    <property type="entry name" value="MPP_PhoD"/>
    <property type="match status" value="1"/>
</dbReference>
<name>A0A1M6E0L1_9BACT</name>
<dbReference type="Proteomes" id="UP000184510">
    <property type="component" value="Unassembled WGS sequence"/>
</dbReference>
<organism evidence="2 3">
    <name type="scientific">Rubritalea squalenifaciens DSM 18772</name>
    <dbReference type="NCBI Taxonomy" id="1123071"/>
    <lineage>
        <taxon>Bacteria</taxon>
        <taxon>Pseudomonadati</taxon>
        <taxon>Verrucomicrobiota</taxon>
        <taxon>Verrucomicrobiia</taxon>
        <taxon>Verrucomicrobiales</taxon>
        <taxon>Rubritaleaceae</taxon>
        <taxon>Rubritalea</taxon>
    </lineage>
</organism>
<feature type="domain" description="PhoD-like phosphatase metallophosphatase" evidence="1">
    <location>
        <begin position="183"/>
        <end position="390"/>
    </location>
</feature>
<dbReference type="InterPro" id="IPR038607">
    <property type="entry name" value="PhoD-like_sf"/>
</dbReference>
<dbReference type="OrthoDB" id="9810511at2"/>
<evidence type="ECO:0000259" key="1">
    <source>
        <dbReference type="Pfam" id="PF09423"/>
    </source>
</evidence>
<accession>A0A1M6E0L1</accession>
<evidence type="ECO:0000313" key="3">
    <source>
        <dbReference type="Proteomes" id="UP000184510"/>
    </source>
</evidence>
<reference evidence="2 3" key="1">
    <citation type="submission" date="2016-11" db="EMBL/GenBank/DDBJ databases">
        <authorList>
            <person name="Jaros S."/>
            <person name="Januszkiewicz K."/>
            <person name="Wedrychowicz H."/>
        </authorList>
    </citation>
    <scope>NUCLEOTIDE SEQUENCE [LARGE SCALE GENOMIC DNA]</scope>
    <source>
        <strain evidence="2 3">DSM 18772</strain>
    </source>
</reference>
<dbReference type="Gene3D" id="3.60.21.70">
    <property type="entry name" value="PhoD-like phosphatase"/>
    <property type="match status" value="1"/>
</dbReference>